<dbReference type="InterPro" id="IPR019271">
    <property type="entry name" value="DUF2284_metal-binding"/>
</dbReference>
<gene>
    <name evidence="1" type="ORF">IAB71_07450</name>
</gene>
<evidence type="ECO:0000313" key="1">
    <source>
        <dbReference type="EMBL" id="HIV25602.1"/>
    </source>
</evidence>
<organism evidence="1 2">
    <name type="scientific">Candidatus Scatomonas pullistercoris</name>
    <dbReference type="NCBI Taxonomy" id="2840920"/>
    <lineage>
        <taxon>Bacteria</taxon>
        <taxon>Bacillati</taxon>
        <taxon>Bacillota</taxon>
        <taxon>Clostridia</taxon>
        <taxon>Lachnospirales</taxon>
        <taxon>Lachnospiraceae</taxon>
        <taxon>Lachnospiraceae incertae sedis</taxon>
        <taxon>Candidatus Scatomonas</taxon>
    </lineage>
</organism>
<evidence type="ECO:0000313" key="2">
    <source>
        <dbReference type="Proteomes" id="UP000824169"/>
    </source>
</evidence>
<accession>A0A9D1TBD9</accession>
<comment type="caution">
    <text evidence="1">The sequence shown here is derived from an EMBL/GenBank/DDBJ whole genome shotgun (WGS) entry which is preliminary data.</text>
</comment>
<dbReference type="Pfam" id="PF10050">
    <property type="entry name" value="DUF2284"/>
    <property type="match status" value="1"/>
</dbReference>
<proteinExistence type="predicted"/>
<dbReference type="Proteomes" id="UP000824169">
    <property type="component" value="Unassembled WGS sequence"/>
</dbReference>
<name>A0A9D1TBD9_9FIRM</name>
<dbReference type="EMBL" id="DVOO01000022">
    <property type="protein sequence ID" value="HIV25602.1"/>
    <property type="molecule type" value="Genomic_DNA"/>
</dbReference>
<dbReference type="AlphaFoldDB" id="A0A9D1TBD9"/>
<reference evidence="1" key="1">
    <citation type="submission" date="2020-10" db="EMBL/GenBank/DDBJ databases">
        <authorList>
            <person name="Gilroy R."/>
        </authorList>
    </citation>
    <scope>NUCLEOTIDE SEQUENCE</scope>
    <source>
        <strain evidence="1">CHK188-20938</strain>
    </source>
</reference>
<reference evidence="1" key="2">
    <citation type="journal article" date="2021" name="PeerJ">
        <title>Extensive microbial diversity within the chicken gut microbiome revealed by metagenomics and culture.</title>
        <authorList>
            <person name="Gilroy R."/>
            <person name="Ravi A."/>
            <person name="Getino M."/>
            <person name="Pursley I."/>
            <person name="Horton D.L."/>
            <person name="Alikhan N.F."/>
            <person name="Baker D."/>
            <person name="Gharbi K."/>
            <person name="Hall N."/>
            <person name="Watson M."/>
            <person name="Adriaenssens E.M."/>
            <person name="Foster-Nyarko E."/>
            <person name="Jarju S."/>
            <person name="Secka A."/>
            <person name="Antonio M."/>
            <person name="Oren A."/>
            <person name="Chaudhuri R.R."/>
            <person name="La Ragione R."/>
            <person name="Hildebrand F."/>
            <person name="Pallen M.J."/>
        </authorList>
    </citation>
    <scope>NUCLEOTIDE SEQUENCE</scope>
    <source>
        <strain evidence="1">CHK188-20938</strain>
    </source>
</reference>
<sequence>MEKIEKIKQAALDTGFWEAGEVPVDSLQFRPDIRKICEENSCRNYGTSWACPPAVGTLEECRERCEKYAHMLLFSGKFELEDSFDFASMVRGLGEFKKMTEQLDHALGRFVESYQILSNEGCGRCRKCTWPEAPCRFPDHLYHSIEGYGLLVSQLAKEAGIRYHNGAHSVTYFGAVLFC</sequence>
<protein>
    <submittedName>
        <fullName evidence="1">DUF2284 domain-containing protein</fullName>
    </submittedName>
</protein>